<dbReference type="Gene3D" id="3.30.70.1060">
    <property type="entry name" value="Dimeric alpha+beta barrel"/>
    <property type="match status" value="1"/>
</dbReference>
<protein>
    <recommendedName>
        <fullName evidence="2">YCII-related domain-containing protein</fullName>
    </recommendedName>
</protein>
<dbReference type="InterPro" id="IPR011008">
    <property type="entry name" value="Dimeric_a/b-barrel"/>
</dbReference>
<evidence type="ECO:0000313" key="3">
    <source>
        <dbReference type="EMBL" id="PZF76143.1"/>
    </source>
</evidence>
<dbReference type="Pfam" id="PF03795">
    <property type="entry name" value="YCII"/>
    <property type="match status" value="1"/>
</dbReference>
<dbReference type="Proteomes" id="UP000248795">
    <property type="component" value="Unassembled WGS sequence"/>
</dbReference>
<accession>A0A2W2C7H7</accession>
<name>A0A2W2C7H7_9HYPH</name>
<dbReference type="AlphaFoldDB" id="A0A2W2C7H7"/>
<keyword evidence="4" id="KW-1185">Reference proteome</keyword>
<evidence type="ECO:0000256" key="1">
    <source>
        <dbReference type="ARBA" id="ARBA00007689"/>
    </source>
</evidence>
<dbReference type="InterPro" id="IPR005545">
    <property type="entry name" value="YCII"/>
</dbReference>
<comment type="caution">
    <text evidence="3">The sequence shown here is derived from an EMBL/GenBank/DDBJ whole genome shotgun (WGS) entry which is preliminary data.</text>
</comment>
<feature type="domain" description="YCII-related" evidence="2">
    <location>
        <begin position="1"/>
        <end position="115"/>
    </location>
</feature>
<dbReference type="RefSeq" id="WP_111199526.1">
    <property type="nucleotide sequence ID" value="NZ_QKVK01000007.1"/>
</dbReference>
<sequence length="117" mass="12782">MKYMLVFVETAEDLAKRESAEAPAYWASWQAYVQAVEQAGIVVSGAGLMPPAMATTVRIRDGKRHVQDGPYSDTKEQLGGFYVIDVPDLDTALDWAAKCPAASYASVEVRPVMHMGE</sequence>
<gene>
    <name evidence="3" type="ORF">DK847_15890</name>
</gene>
<organism evidence="3 4">
    <name type="scientific">Aestuariivirga litoralis</name>
    <dbReference type="NCBI Taxonomy" id="2650924"/>
    <lineage>
        <taxon>Bacteria</taxon>
        <taxon>Pseudomonadati</taxon>
        <taxon>Pseudomonadota</taxon>
        <taxon>Alphaproteobacteria</taxon>
        <taxon>Hyphomicrobiales</taxon>
        <taxon>Aestuariivirgaceae</taxon>
        <taxon>Aestuariivirga</taxon>
    </lineage>
</organism>
<reference evidence="4" key="1">
    <citation type="submission" date="2018-06" db="EMBL/GenBank/DDBJ databases">
        <title>Aestuariibacter litoralis strain KCTC 52945T.</title>
        <authorList>
            <person name="Li X."/>
            <person name="Salam N."/>
            <person name="Li J.-L."/>
            <person name="Chen Y.-M."/>
            <person name="Yang Z.-W."/>
            <person name="Zhang L.-Y."/>
            <person name="Han M.-X."/>
            <person name="Xiao M."/>
            <person name="Li W.-J."/>
        </authorList>
    </citation>
    <scope>NUCLEOTIDE SEQUENCE [LARGE SCALE GENOMIC DNA]</scope>
    <source>
        <strain evidence="4">KCTC 52945</strain>
    </source>
</reference>
<evidence type="ECO:0000313" key="4">
    <source>
        <dbReference type="Proteomes" id="UP000248795"/>
    </source>
</evidence>
<proteinExistence type="inferred from homology"/>
<comment type="similarity">
    <text evidence="1">Belongs to the YciI family.</text>
</comment>
<dbReference type="SUPFAM" id="SSF54909">
    <property type="entry name" value="Dimeric alpha+beta barrel"/>
    <property type="match status" value="1"/>
</dbReference>
<dbReference type="EMBL" id="QKVK01000007">
    <property type="protein sequence ID" value="PZF76143.1"/>
    <property type="molecule type" value="Genomic_DNA"/>
</dbReference>
<dbReference type="PANTHER" id="PTHR35174">
    <property type="entry name" value="BLL7171 PROTEIN-RELATED"/>
    <property type="match status" value="1"/>
</dbReference>
<evidence type="ECO:0000259" key="2">
    <source>
        <dbReference type="Pfam" id="PF03795"/>
    </source>
</evidence>
<dbReference type="PANTHER" id="PTHR35174:SF3">
    <property type="entry name" value="BLL7171 PROTEIN"/>
    <property type="match status" value="1"/>
</dbReference>